<dbReference type="GO" id="GO:0030695">
    <property type="term" value="F:GTPase regulator activity"/>
    <property type="evidence" value="ECO:0007669"/>
    <property type="project" value="UniProtKB-ARBA"/>
</dbReference>
<accession>A0A0D0AGD1</accession>
<reference evidence="8 9" key="1">
    <citation type="submission" date="2014-04" db="EMBL/GenBank/DDBJ databases">
        <authorList>
            <consortium name="DOE Joint Genome Institute"/>
            <person name="Kuo A."/>
            <person name="Kohler A."/>
            <person name="Costa M.D."/>
            <person name="Nagy L.G."/>
            <person name="Floudas D."/>
            <person name="Copeland A."/>
            <person name="Barry K.W."/>
            <person name="Cichocki N."/>
            <person name="Veneault-Fourrey C."/>
            <person name="LaButti K."/>
            <person name="Lindquist E.A."/>
            <person name="Lipzen A."/>
            <person name="Lundell T."/>
            <person name="Morin E."/>
            <person name="Murat C."/>
            <person name="Sun H."/>
            <person name="Tunlid A."/>
            <person name="Henrissat B."/>
            <person name="Grigoriev I.V."/>
            <person name="Hibbett D.S."/>
            <person name="Martin F."/>
            <person name="Nordberg H.P."/>
            <person name="Cantor M.N."/>
            <person name="Hua S.X."/>
        </authorList>
    </citation>
    <scope>NUCLEOTIDE SEQUENCE [LARGE SCALE GENOMIC DNA]</scope>
    <source>
        <strain evidence="8 9">441</strain>
    </source>
</reference>
<dbReference type="EMBL" id="KN833685">
    <property type="protein sequence ID" value="KIK31133.1"/>
    <property type="molecule type" value="Genomic_DNA"/>
</dbReference>
<proteinExistence type="predicted"/>
<feature type="compositionally biased region" description="Low complexity" evidence="6">
    <location>
        <begin position="296"/>
        <end position="305"/>
    </location>
</feature>
<keyword evidence="4 5" id="KW-0440">LIM domain</keyword>
<feature type="domain" description="LIM zinc-binding" evidence="7">
    <location>
        <begin position="819"/>
        <end position="882"/>
    </location>
</feature>
<feature type="region of interest" description="Disordered" evidence="6">
    <location>
        <begin position="942"/>
        <end position="966"/>
    </location>
</feature>
<feature type="region of interest" description="Disordered" evidence="6">
    <location>
        <begin position="498"/>
        <end position="557"/>
    </location>
</feature>
<feature type="compositionally biased region" description="Basic and acidic residues" evidence="6">
    <location>
        <begin position="251"/>
        <end position="277"/>
    </location>
</feature>
<dbReference type="CDD" id="cd08368">
    <property type="entry name" value="LIM"/>
    <property type="match status" value="1"/>
</dbReference>
<feature type="compositionally biased region" description="Pro residues" evidence="6">
    <location>
        <begin position="43"/>
        <end position="52"/>
    </location>
</feature>
<keyword evidence="1 5" id="KW-0479">Metal-binding</keyword>
<dbReference type="Proteomes" id="UP000054018">
    <property type="component" value="Unassembled WGS sequence"/>
</dbReference>
<evidence type="ECO:0000256" key="3">
    <source>
        <dbReference type="ARBA" id="ARBA00022833"/>
    </source>
</evidence>
<protein>
    <recommendedName>
        <fullName evidence="7">LIM zinc-binding domain-containing protein</fullName>
    </recommendedName>
</protein>
<feature type="compositionally biased region" description="Basic and acidic residues" evidence="6">
    <location>
        <begin position="84"/>
        <end position="94"/>
    </location>
</feature>
<feature type="compositionally biased region" description="Polar residues" evidence="6">
    <location>
        <begin position="56"/>
        <end position="77"/>
    </location>
</feature>
<evidence type="ECO:0000256" key="5">
    <source>
        <dbReference type="PROSITE-ProRule" id="PRU00125"/>
    </source>
</evidence>
<keyword evidence="3 5" id="KW-0862">Zinc</keyword>
<dbReference type="GO" id="GO:0003712">
    <property type="term" value="F:transcription coregulator activity"/>
    <property type="evidence" value="ECO:0007669"/>
    <property type="project" value="TreeGrafter"/>
</dbReference>
<dbReference type="SUPFAM" id="SSF57716">
    <property type="entry name" value="Glucocorticoid receptor-like (DNA-binding domain)"/>
    <property type="match status" value="2"/>
</dbReference>
<feature type="region of interest" description="Disordered" evidence="6">
    <location>
        <begin position="722"/>
        <end position="768"/>
    </location>
</feature>
<feature type="compositionally biased region" description="Polar residues" evidence="6">
    <location>
        <begin position="676"/>
        <end position="687"/>
    </location>
</feature>
<evidence type="ECO:0000259" key="7">
    <source>
        <dbReference type="PROSITE" id="PS50023"/>
    </source>
</evidence>
<keyword evidence="9" id="KW-1185">Reference proteome</keyword>
<dbReference type="Pfam" id="PF00412">
    <property type="entry name" value="LIM"/>
    <property type="match status" value="1"/>
</dbReference>
<dbReference type="GO" id="GO:0005634">
    <property type="term" value="C:nucleus"/>
    <property type="evidence" value="ECO:0007669"/>
    <property type="project" value="TreeGrafter"/>
</dbReference>
<dbReference type="CDD" id="cd09397">
    <property type="entry name" value="LIM1_UF1"/>
    <property type="match status" value="1"/>
</dbReference>
<feature type="compositionally biased region" description="Polar residues" evidence="6">
    <location>
        <begin position="942"/>
        <end position="951"/>
    </location>
</feature>
<dbReference type="PANTHER" id="PTHR24205:SF16">
    <property type="entry name" value="GH01042P-RELATED"/>
    <property type="match status" value="1"/>
</dbReference>
<dbReference type="PROSITE" id="PS00478">
    <property type="entry name" value="LIM_DOMAIN_1"/>
    <property type="match status" value="1"/>
</dbReference>
<evidence type="ECO:0000256" key="6">
    <source>
        <dbReference type="SAM" id="MobiDB-lite"/>
    </source>
</evidence>
<feature type="region of interest" description="Disordered" evidence="6">
    <location>
        <begin position="634"/>
        <end position="690"/>
    </location>
</feature>
<evidence type="ECO:0000256" key="2">
    <source>
        <dbReference type="ARBA" id="ARBA00022737"/>
    </source>
</evidence>
<feature type="region of interest" description="Disordered" evidence="6">
    <location>
        <begin position="571"/>
        <end position="617"/>
    </location>
</feature>
<feature type="compositionally biased region" description="Low complexity" evidence="6">
    <location>
        <begin position="221"/>
        <end position="231"/>
    </location>
</feature>
<feature type="compositionally biased region" description="Pro residues" evidence="6">
    <location>
        <begin position="323"/>
        <end position="337"/>
    </location>
</feature>
<dbReference type="PROSITE" id="PS50023">
    <property type="entry name" value="LIM_DOMAIN_2"/>
    <property type="match status" value="1"/>
</dbReference>
<name>A0A0D0AGD1_9AGAM</name>
<dbReference type="STRING" id="765257.A0A0D0AGD1"/>
<feature type="compositionally biased region" description="Basic and acidic residues" evidence="6">
    <location>
        <begin position="952"/>
        <end position="966"/>
    </location>
</feature>
<evidence type="ECO:0000313" key="9">
    <source>
        <dbReference type="Proteomes" id="UP000054018"/>
    </source>
</evidence>
<evidence type="ECO:0000256" key="4">
    <source>
        <dbReference type="ARBA" id="ARBA00023038"/>
    </source>
</evidence>
<dbReference type="SMART" id="SM00132">
    <property type="entry name" value="LIM"/>
    <property type="match status" value="2"/>
</dbReference>
<reference evidence="9" key="2">
    <citation type="submission" date="2015-01" db="EMBL/GenBank/DDBJ databases">
        <title>Evolutionary Origins and Diversification of the Mycorrhizal Mutualists.</title>
        <authorList>
            <consortium name="DOE Joint Genome Institute"/>
            <consortium name="Mycorrhizal Genomics Consortium"/>
            <person name="Kohler A."/>
            <person name="Kuo A."/>
            <person name="Nagy L.G."/>
            <person name="Floudas D."/>
            <person name="Copeland A."/>
            <person name="Barry K.W."/>
            <person name="Cichocki N."/>
            <person name="Veneault-Fourrey C."/>
            <person name="LaButti K."/>
            <person name="Lindquist E.A."/>
            <person name="Lipzen A."/>
            <person name="Lundell T."/>
            <person name="Morin E."/>
            <person name="Murat C."/>
            <person name="Riley R."/>
            <person name="Ohm R."/>
            <person name="Sun H."/>
            <person name="Tunlid A."/>
            <person name="Henrissat B."/>
            <person name="Grigoriev I.V."/>
            <person name="Hibbett D.S."/>
            <person name="Martin F."/>
        </authorList>
    </citation>
    <scope>NUCLEOTIDE SEQUENCE [LARGE SCALE GENOMIC DNA]</scope>
    <source>
        <strain evidence="9">441</strain>
    </source>
</reference>
<keyword evidence="2" id="KW-0677">Repeat</keyword>
<evidence type="ECO:0000313" key="8">
    <source>
        <dbReference type="EMBL" id="KIK31133.1"/>
    </source>
</evidence>
<sequence>MAQAAGLGPPAQAPRLSQLLPTVKCSNCSQPVPLADLSNHVCPPRPPLPPLQRLPTSSNPPSSFLPQRLQNIVSPRANTPPRRTSLDKESRGPRPDSSQRLPSAVNVFRKDSSPSIPMLPQSSAASHRGNPLVPQDRQSTHSPPVGPVRNATPSFRRAAAAPNVHFEPNSPPGRTATPNAGDRDGTQSVGASPRRPSLVRKESPAPLQQPPVSSSMRRDNPPSNSSLSPNLQPRERGRTPSASSSVAPLDTMDRPEPSSDQLRHANTDASRPTDHQRPPPGRSAMFANTSRPGPPSSSHKPPAASTVPFPTSVPMHPARSPVIQPPASPLMPPPRSPVPESERDIDTKCGGAAGMAGVGRRGFAAVARAAMLSASLPRSHLPQPLIPLHEPRTSAPTLLNINPTVPHVACALEAFLKRFMVLISVIRLLLISFHWFPLFLWARCKCLVYTSSLTRQSASMSPPFSPSSGYAPCPASPLPSSPISPAISTPTSARYPIHPSPTFAVDDATPKQKVHALSSPTDVRIASPSRTPSPRIPNPFERRMSGETVTQSPMNGFDMHLPLLDMLKRTDGKENESDDESVYTTHTSDAKDATLSQSADSETGLAYADGSDEDTPVVMPLNLRKSNMNIDTNKVRFPTMSSPGPSRSSMPVRKESTASTRSAASAHSTAIGVRTRCNSSSTHSTARSGGALERAMETLIEEGASISVLASGSVLASIAGPSISRGGSGKPNRSNTVPGPASPENKAPKLPARSHTNPSLPHVHSERVKATGKVARIRNGSGEHPNCARCETKIESDRWIQMDGGNVLCERCWKNMYLPKCRRCNLPIERQAVSSRDGQLKGKYHKGCFNCHACHQPFPDKEFYVFDGKPFCAYHYHEANDSLCAATSCGQPIEGPCAVNHAGRRYHPEHLLCEYEDGCGEKLVEYWEVDGQMLCEHHAGVSSNQDSSATQNDDHSDAVEATRDGGRARKRMTRFIDLGGGDDGELDIR</sequence>
<dbReference type="PANTHER" id="PTHR24205">
    <property type="entry name" value="FOUR AND A HALF LIM DOMAINS PROTEIN"/>
    <property type="match status" value="1"/>
</dbReference>
<dbReference type="OrthoDB" id="1112565at2759"/>
<feature type="region of interest" description="Disordered" evidence="6">
    <location>
        <begin position="34"/>
        <end position="344"/>
    </location>
</feature>
<dbReference type="AlphaFoldDB" id="A0A0D0AGD1"/>
<dbReference type="InterPro" id="IPR001781">
    <property type="entry name" value="Znf_LIM"/>
</dbReference>
<gene>
    <name evidence="8" type="ORF">PISMIDRAFT_5667</name>
</gene>
<evidence type="ECO:0000256" key="1">
    <source>
        <dbReference type="ARBA" id="ARBA00022723"/>
    </source>
</evidence>
<organism evidence="8 9">
    <name type="scientific">Pisolithus microcarpus 441</name>
    <dbReference type="NCBI Taxonomy" id="765257"/>
    <lineage>
        <taxon>Eukaryota</taxon>
        <taxon>Fungi</taxon>
        <taxon>Dikarya</taxon>
        <taxon>Basidiomycota</taxon>
        <taxon>Agaricomycotina</taxon>
        <taxon>Agaricomycetes</taxon>
        <taxon>Agaricomycetidae</taxon>
        <taxon>Boletales</taxon>
        <taxon>Sclerodermatineae</taxon>
        <taxon>Pisolithaceae</taxon>
        <taxon>Pisolithus</taxon>
    </lineage>
</organism>
<dbReference type="HOGENOM" id="CLU_315479_0_0_1"/>
<dbReference type="Gene3D" id="2.10.110.10">
    <property type="entry name" value="Cysteine Rich Protein"/>
    <property type="match status" value="2"/>
</dbReference>
<dbReference type="GO" id="GO:0046872">
    <property type="term" value="F:metal ion binding"/>
    <property type="evidence" value="ECO:0007669"/>
    <property type="project" value="UniProtKB-KW"/>
</dbReference>
<feature type="compositionally biased region" description="Low complexity" evidence="6">
    <location>
        <begin position="638"/>
        <end position="670"/>
    </location>
</feature>